<feature type="domain" description="Lipoyl-binding" evidence="3">
    <location>
        <begin position="2"/>
        <end position="78"/>
    </location>
</feature>
<evidence type="ECO:0000259" key="3">
    <source>
        <dbReference type="PROSITE" id="PS50968"/>
    </source>
</evidence>
<dbReference type="PATRIC" id="fig|1317124.6.peg.3770"/>
<sequence length="78" mass="8343">MATEVKVPQDLWQDDGMEAVITNWLASDGATVRKGALIAEIMVEKSQFEVTAPADGVLTITKQANDIVRKGDVIGTIA</sequence>
<keyword evidence="4" id="KW-0808">Transferase</keyword>
<evidence type="ECO:0000256" key="2">
    <source>
        <dbReference type="ARBA" id="ARBA00022823"/>
    </source>
</evidence>
<protein>
    <submittedName>
        <fullName evidence="4">Pyruvate/2-oxoglutarate dehydrogenase complex, dihydrolipoamide acyltransferase component</fullName>
    </submittedName>
</protein>
<accession>A0A085TRC7</accession>
<dbReference type="Proteomes" id="UP000028607">
    <property type="component" value="Unassembled WGS sequence"/>
</dbReference>
<dbReference type="STRING" id="1317124.DW2_18819"/>
<keyword evidence="2" id="KW-0450">Lipoyl</keyword>
<dbReference type="GO" id="GO:0016746">
    <property type="term" value="F:acyltransferase activity"/>
    <property type="evidence" value="ECO:0007669"/>
    <property type="project" value="UniProtKB-KW"/>
</dbReference>
<organism evidence="4 5">
    <name type="scientific">Thioclava atlantica</name>
    <dbReference type="NCBI Taxonomy" id="1317124"/>
    <lineage>
        <taxon>Bacteria</taxon>
        <taxon>Pseudomonadati</taxon>
        <taxon>Pseudomonadota</taxon>
        <taxon>Alphaproteobacteria</taxon>
        <taxon>Rhodobacterales</taxon>
        <taxon>Paracoccaceae</taxon>
        <taxon>Thioclava</taxon>
    </lineage>
</organism>
<dbReference type="AlphaFoldDB" id="A0A085TRC7"/>
<name>A0A085TRC7_9RHOB</name>
<proteinExistence type="predicted"/>
<evidence type="ECO:0000256" key="1">
    <source>
        <dbReference type="ARBA" id="ARBA00001938"/>
    </source>
</evidence>
<dbReference type="Gene3D" id="2.40.50.100">
    <property type="match status" value="1"/>
</dbReference>
<evidence type="ECO:0000313" key="4">
    <source>
        <dbReference type="EMBL" id="KFE33274.1"/>
    </source>
</evidence>
<gene>
    <name evidence="4" type="ORF">DW2_18819</name>
</gene>
<keyword evidence="5" id="KW-1185">Reference proteome</keyword>
<dbReference type="InterPro" id="IPR003016">
    <property type="entry name" value="2-oxoA_DH_lipoyl-BS"/>
</dbReference>
<dbReference type="PROSITE" id="PS50968">
    <property type="entry name" value="BIOTINYL_LIPOYL"/>
    <property type="match status" value="1"/>
</dbReference>
<dbReference type="Pfam" id="PF00364">
    <property type="entry name" value="Biotin_lipoyl"/>
    <property type="match status" value="1"/>
</dbReference>
<dbReference type="InterPro" id="IPR000089">
    <property type="entry name" value="Biotin_lipoyl"/>
</dbReference>
<comment type="cofactor">
    <cofactor evidence="1">
        <name>(R)-lipoate</name>
        <dbReference type="ChEBI" id="CHEBI:83088"/>
    </cofactor>
</comment>
<dbReference type="eggNOG" id="COG0508">
    <property type="taxonomic scope" value="Bacteria"/>
</dbReference>
<dbReference type="EMBL" id="AQRC01000029">
    <property type="protein sequence ID" value="KFE33274.1"/>
    <property type="molecule type" value="Genomic_DNA"/>
</dbReference>
<keyword evidence="4" id="KW-0012">Acyltransferase</keyword>
<dbReference type="SUPFAM" id="SSF51230">
    <property type="entry name" value="Single hybrid motif"/>
    <property type="match status" value="1"/>
</dbReference>
<dbReference type="CDD" id="cd06849">
    <property type="entry name" value="lipoyl_domain"/>
    <property type="match status" value="1"/>
</dbReference>
<evidence type="ECO:0000313" key="5">
    <source>
        <dbReference type="Proteomes" id="UP000028607"/>
    </source>
</evidence>
<comment type="caution">
    <text evidence="4">The sequence shown here is derived from an EMBL/GenBank/DDBJ whole genome shotgun (WGS) entry which is preliminary data.</text>
</comment>
<dbReference type="PROSITE" id="PS00189">
    <property type="entry name" value="LIPOYL"/>
    <property type="match status" value="1"/>
</dbReference>
<reference evidence="4 5" key="2">
    <citation type="journal article" date="2015" name="Antonie Van Leeuwenhoek">
        <title>Thioclava indica sp. nov., isolated from surface seawater of the Indian Ocean.</title>
        <authorList>
            <person name="Liu Y."/>
            <person name="Lai Q."/>
            <person name="Du J."/>
            <person name="Xu H."/>
            <person name="Jiang L."/>
            <person name="Shao Z."/>
        </authorList>
    </citation>
    <scope>NUCLEOTIDE SEQUENCE [LARGE SCALE GENOMIC DNA]</scope>
    <source>
        <strain evidence="4 5">13D2W-2</strain>
    </source>
</reference>
<dbReference type="RefSeq" id="WP_038148951.1">
    <property type="nucleotide sequence ID" value="NZ_AQRC01000029.1"/>
</dbReference>
<keyword evidence="4" id="KW-0670">Pyruvate</keyword>
<reference evidence="5" key="1">
    <citation type="submission" date="2013-04" db="EMBL/GenBank/DDBJ databases">
        <title>Thioclava sp. 13D2W-2 Genome Sequencing.</title>
        <authorList>
            <person name="Lai Q."/>
            <person name="Li G."/>
            <person name="Shao Z."/>
        </authorList>
    </citation>
    <scope>NUCLEOTIDE SEQUENCE [LARGE SCALE GENOMIC DNA]</scope>
    <source>
        <strain evidence="5">13D2W-2</strain>
    </source>
</reference>
<dbReference type="InterPro" id="IPR011053">
    <property type="entry name" value="Single_hybrid_motif"/>
</dbReference>
<dbReference type="OrthoDB" id="7363068at2"/>